<protein>
    <recommendedName>
        <fullName evidence="3">CRISPR system Cms protein Csm2</fullName>
    </recommendedName>
    <alternativeName>
        <fullName evidence="6">CRISPR type III A-associated protein Csm2</fullName>
    </alternativeName>
</protein>
<comment type="function">
    <text evidence="1">This subunit may be involved in monitoring complementarity of crRNA and target RNA.</text>
</comment>
<accession>A0A846MQS3</accession>
<comment type="caution">
    <text evidence="8">The sequence shown here is derived from an EMBL/GenBank/DDBJ whole genome shotgun (WGS) entry which is preliminary data.</text>
</comment>
<evidence type="ECO:0000256" key="2">
    <source>
        <dbReference type="ARBA" id="ARBA00006896"/>
    </source>
</evidence>
<evidence type="ECO:0000256" key="3">
    <source>
        <dbReference type="ARBA" id="ARBA00016118"/>
    </source>
</evidence>
<dbReference type="EMBL" id="JAASRN010000002">
    <property type="protein sequence ID" value="NIK73934.1"/>
    <property type="molecule type" value="Genomic_DNA"/>
</dbReference>
<keyword evidence="9" id="KW-1185">Reference proteome</keyword>
<evidence type="ECO:0000313" key="9">
    <source>
        <dbReference type="Proteomes" id="UP000537126"/>
    </source>
</evidence>
<evidence type="ECO:0000256" key="6">
    <source>
        <dbReference type="ARBA" id="ARBA00031723"/>
    </source>
</evidence>
<comment type="similarity">
    <text evidence="2">Belongs to the CRISPR-associated Csm2 family.</text>
</comment>
<evidence type="ECO:0000313" key="8">
    <source>
        <dbReference type="EMBL" id="NIK73934.1"/>
    </source>
</evidence>
<dbReference type="RefSeq" id="WP_166919187.1">
    <property type="nucleotide sequence ID" value="NZ_JAASRN010000002.1"/>
</dbReference>
<dbReference type="AlphaFoldDB" id="A0A846MQS3"/>
<dbReference type="CDD" id="cd09647">
    <property type="entry name" value="Csm2_III-A"/>
    <property type="match status" value="1"/>
</dbReference>
<evidence type="ECO:0000256" key="5">
    <source>
        <dbReference type="ARBA" id="ARBA00023118"/>
    </source>
</evidence>
<dbReference type="GO" id="GO:0003723">
    <property type="term" value="F:RNA binding"/>
    <property type="evidence" value="ECO:0007669"/>
    <property type="project" value="UniProtKB-KW"/>
</dbReference>
<dbReference type="Proteomes" id="UP000537126">
    <property type="component" value="Unassembled WGS sequence"/>
</dbReference>
<evidence type="ECO:0000256" key="7">
    <source>
        <dbReference type="SAM" id="MobiDB-lite"/>
    </source>
</evidence>
<evidence type="ECO:0000256" key="4">
    <source>
        <dbReference type="ARBA" id="ARBA00022884"/>
    </source>
</evidence>
<sequence>MASYKNTQNSSKGGNKKPPLKLPSGPIDQWKEEALIECSEELAKRSKDVKTNQLRNFFSAVLRIKTDFAASGKYEDVHLALLMLKPKLAYAAGRNEDVGNFADDMREVVEATLKAGNEEGLKRFFLFVESVVAYHKCYGSDN</sequence>
<dbReference type="GO" id="GO:0051607">
    <property type="term" value="P:defense response to virus"/>
    <property type="evidence" value="ECO:0007669"/>
    <property type="project" value="UniProtKB-KW"/>
</dbReference>
<organism evidence="8 9">
    <name type="scientific">Thermonema lapsum</name>
    <dbReference type="NCBI Taxonomy" id="28195"/>
    <lineage>
        <taxon>Bacteria</taxon>
        <taxon>Pseudomonadati</taxon>
        <taxon>Bacteroidota</taxon>
        <taxon>Cytophagia</taxon>
        <taxon>Cytophagales</taxon>
        <taxon>Thermonemataceae</taxon>
        <taxon>Thermonema</taxon>
    </lineage>
</organism>
<reference evidence="8 9" key="1">
    <citation type="submission" date="2020-03" db="EMBL/GenBank/DDBJ databases">
        <title>Genomic Encyclopedia of Type Strains, Phase IV (KMG-IV): sequencing the most valuable type-strain genomes for metagenomic binning, comparative biology and taxonomic classification.</title>
        <authorList>
            <person name="Goeker M."/>
        </authorList>
    </citation>
    <scope>NUCLEOTIDE SEQUENCE [LARGE SCALE GENOMIC DNA]</scope>
    <source>
        <strain evidence="8 9">DSM 5718</strain>
    </source>
</reference>
<proteinExistence type="inferred from homology"/>
<name>A0A846MQS3_9BACT</name>
<keyword evidence="5" id="KW-0051">Antiviral defense</keyword>
<gene>
    <name evidence="8" type="ORF">FHS56_001447</name>
</gene>
<feature type="region of interest" description="Disordered" evidence="7">
    <location>
        <begin position="1"/>
        <end position="26"/>
    </location>
</feature>
<dbReference type="InterPro" id="IPR010149">
    <property type="entry name" value="CRISPR-assoc_prot_Csm2_III-A"/>
</dbReference>
<dbReference type="Pfam" id="PF03750">
    <property type="entry name" value="Csm2_III-A"/>
    <property type="match status" value="1"/>
</dbReference>
<dbReference type="NCBIfam" id="TIGR01870">
    <property type="entry name" value="cas_TM1810_Csm2"/>
    <property type="match status" value="1"/>
</dbReference>
<evidence type="ECO:0000256" key="1">
    <source>
        <dbReference type="ARBA" id="ARBA00003640"/>
    </source>
</evidence>
<keyword evidence="4" id="KW-0694">RNA-binding</keyword>